<dbReference type="SMART" id="SM00342">
    <property type="entry name" value="HTH_ARAC"/>
    <property type="match status" value="1"/>
</dbReference>
<evidence type="ECO:0000256" key="4">
    <source>
        <dbReference type="SAM" id="MobiDB-lite"/>
    </source>
</evidence>
<dbReference type="PANTHER" id="PTHR46796:SF2">
    <property type="entry name" value="TRANSCRIPTIONAL REGULATORY PROTEIN"/>
    <property type="match status" value="1"/>
</dbReference>
<reference evidence="6 7" key="1">
    <citation type="submission" date="2018-06" db="EMBL/GenBank/DDBJ databases">
        <title>Freshwater and sediment microbial communities from various areas in North America, analyzing microbe dynamics in response to fracking.</title>
        <authorList>
            <person name="Lamendella R."/>
        </authorList>
    </citation>
    <scope>NUCLEOTIDE SEQUENCE [LARGE SCALE GENOMIC DNA]</scope>
    <source>
        <strain evidence="6 7">3b_TX</strain>
    </source>
</reference>
<evidence type="ECO:0000313" key="7">
    <source>
        <dbReference type="Proteomes" id="UP000253509"/>
    </source>
</evidence>
<name>A0A366IJS4_9MICO</name>
<dbReference type="Gene3D" id="1.20.120.450">
    <property type="entry name" value="dinb family like domain"/>
    <property type="match status" value="1"/>
</dbReference>
<dbReference type="InterPro" id="IPR018060">
    <property type="entry name" value="HTH_AraC"/>
</dbReference>
<feature type="region of interest" description="Disordered" evidence="4">
    <location>
        <begin position="313"/>
        <end position="336"/>
    </location>
</feature>
<feature type="domain" description="HTH araC/xylS-type" evidence="5">
    <location>
        <begin position="16"/>
        <end position="114"/>
    </location>
</feature>
<gene>
    <name evidence="6" type="ORF">DFO65_10687</name>
</gene>
<dbReference type="PROSITE" id="PS01124">
    <property type="entry name" value="HTH_ARAC_FAMILY_2"/>
    <property type="match status" value="1"/>
</dbReference>
<dbReference type="InterPro" id="IPR009057">
    <property type="entry name" value="Homeodomain-like_sf"/>
</dbReference>
<organism evidence="6 7">
    <name type="scientific">Brevibacterium celere</name>
    <dbReference type="NCBI Taxonomy" id="225845"/>
    <lineage>
        <taxon>Bacteria</taxon>
        <taxon>Bacillati</taxon>
        <taxon>Actinomycetota</taxon>
        <taxon>Actinomycetes</taxon>
        <taxon>Micrococcales</taxon>
        <taxon>Brevibacteriaceae</taxon>
        <taxon>Brevibacterium</taxon>
    </lineage>
</organism>
<dbReference type="GO" id="GO:0003700">
    <property type="term" value="F:DNA-binding transcription factor activity"/>
    <property type="evidence" value="ECO:0007669"/>
    <property type="project" value="InterPro"/>
</dbReference>
<dbReference type="Proteomes" id="UP000253509">
    <property type="component" value="Unassembled WGS sequence"/>
</dbReference>
<keyword evidence="2" id="KW-0238">DNA-binding</keyword>
<dbReference type="SUPFAM" id="SSF46689">
    <property type="entry name" value="Homeodomain-like"/>
    <property type="match status" value="1"/>
</dbReference>
<dbReference type="EMBL" id="QNSB01000006">
    <property type="protein sequence ID" value="RBP71244.1"/>
    <property type="molecule type" value="Genomic_DNA"/>
</dbReference>
<protein>
    <submittedName>
        <fullName evidence="6">DinB family protein</fullName>
    </submittedName>
</protein>
<comment type="caution">
    <text evidence="6">The sequence shown here is derived from an EMBL/GenBank/DDBJ whole genome shotgun (WGS) entry which is preliminary data.</text>
</comment>
<dbReference type="InterPro" id="IPR034660">
    <property type="entry name" value="DinB/YfiT-like"/>
</dbReference>
<keyword evidence="3" id="KW-0804">Transcription</keyword>
<keyword evidence="7" id="KW-1185">Reference proteome</keyword>
<evidence type="ECO:0000259" key="5">
    <source>
        <dbReference type="PROSITE" id="PS01124"/>
    </source>
</evidence>
<proteinExistence type="predicted"/>
<dbReference type="GO" id="GO:0043565">
    <property type="term" value="F:sequence-specific DNA binding"/>
    <property type="evidence" value="ECO:0007669"/>
    <property type="project" value="InterPro"/>
</dbReference>
<dbReference type="PANTHER" id="PTHR46796">
    <property type="entry name" value="HTH-TYPE TRANSCRIPTIONAL ACTIVATOR RHAS-RELATED"/>
    <property type="match status" value="1"/>
</dbReference>
<sequence length="336" mass="37785">MPVAVQTVLMTTNGRDRLRELLDAVLDERHGSLDEMAAGAFSTRFHFGRTVSRQTGESPVAMRRRVMLERAAWQLRQGTSVADAAWTAGYSSVEGFSRAFSKAFGRPPSSEPESGHWLPSPNGIHFHPPTSLWVNSQETLMNPLSEQLVRHDLDDISHLIRVALRMDDEELHREVLADVTVLEWDGGESSIRAVLENLVFTKEVWLAAVDGQDLPERRPDSGLQALQRRHEEAGGRWLAFVRDIDRRGAWDDRLIDALCDPPESFVISAVVAHVLTYSAHRRHLVRHMVRRLGHAVDEGDPIMWLRRLRGEEPDIDVPTSTDAPCDDEETTEGADS</sequence>
<evidence type="ECO:0000256" key="2">
    <source>
        <dbReference type="ARBA" id="ARBA00023125"/>
    </source>
</evidence>
<feature type="compositionally biased region" description="Acidic residues" evidence="4">
    <location>
        <begin position="324"/>
        <end position="336"/>
    </location>
</feature>
<dbReference type="Pfam" id="PF12833">
    <property type="entry name" value="HTH_18"/>
    <property type="match status" value="1"/>
</dbReference>
<keyword evidence="1" id="KW-0805">Transcription regulation</keyword>
<evidence type="ECO:0000256" key="1">
    <source>
        <dbReference type="ARBA" id="ARBA00023015"/>
    </source>
</evidence>
<evidence type="ECO:0000256" key="3">
    <source>
        <dbReference type="ARBA" id="ARBA00023163"/>
    </source>
</evidence>
<accession>A0A366IJS4</accession>
<dbReference type="AlphaFoldDB" id="A0A366IJS4"/>
<dbReference type="Gene3D" id="1.10.10.60">
    <property type="entry name" value="Homeodomain-like"/>
    <property type="match status" value="2"/>
</dbReference>
<evidence type="ECO:0000313" key="6">
    <source>
        <dbReference type="EMBL" id="RBP71244.1"/>
    </source>
</evidence>
<dbReference type="InterPro" id="IPR050204">
    <property type="entry name" value="AraC_XylS_family_regulators"/>
</dbReference>